<comment type="caution">
    <text evidence="1">The sequence shown here is derived from an EMBL/GenBank/DDBJ whole genome shotgun (WGS) entry which is preliminary data.</text>
</comment>
<keyword evidence="2" id="KW-1185">Reference proteome</keyword>
<proteinExistence type="predicted"/>
<evidence type="ECO:0008006" key="3">
    <source>
        <dbReference type="Google" id="ProtNLM"/>
    </source>
</evidence>
<dbReference type="Proteomes" id="UP001597458">
    <property type="component" value="Unassembled WGS sequence"/>
</dbReference>
<protein>
    <recommendedName>
        <fullName evidence="3">HPr domain-containing protein</fullName>
    </recommendedName>
</protein>
<accession>A0ABW5PUI0</accession>
<name>A0ABW5PUI0_9BACI</name>
<sequence length="91" mass="10653">MKKILSIKIPIHFFTFKRSVSLFDVMKKSKSQLYMLNNGIYEKMTKRSKLISFLLNTKDEDVLIVIEGEDASNIQHHLQKWLKPVSHISFG</sequence>
<evidence type="ECO:0000313" key="1">
    <source>
        <dbReference type="EMBL" id="MFD2618573.1"/>
    </source>
</evidence>
<gene>
    <name evidence="1" type="ORF">ACFSTF_14870</name>
</gene>
<organism evidence="1 2">
    <name type="scientific">Terrilactibacillus laevilacticus</name>
    <dbReference type="NCBI Taxonomy" id="1380157"/>
    <lineage>
        <taxon>Bacteria</taxon>
        <taxon>Bacillati</taxon>
        <taxon>Bacillota</taxon>
        <taxon>Bacilli</taxon>
        <taxon>Bacillales</taxon>
        <taxon>Bacillaceae</taxon>
        <taxon>Terrilactibacillus</taxon>
    </lineage>
</organism>
<reference evidence="2" key="1">
    <citation type="journal article" date="2019" name="Int. J. Syst. Evol. Microbiol.">
        <title>The Global Catalogue of Microorganisms (GCM) 10K type strain sequencing project: providing services to taxonomists for standard genome sequencing and annotation.</title>
        <authorList>
            <consortium name="The Broad Institute Genomics Platform"/>
            <consortium name="The Broad Institute Genome Sequencing Center for Infectious Disease"/>
            <person name="Wu L."/>
            <person name="Ma J."/>
        </authorList>
    </citation>
    <scope>NUCLEOTIDE SEQUENCE [LARGE SCALE GENOMIC DNA]</scope>
    <source>
        <strain evidence="2">TISTR 2241</strain>
    </source>
</reference>
<dbReference type="EMBL" id="JBHUMR010000021">
    <property type="protein sequence ID" value="MFD2618573.1"/>
    <property type="molecule type" value="Genomic_DNA"/>
</dbReference>
<dbReference type="RefSeq" id="WP_141191772.1">
    <property type="nucleotide sequence ID" value="NZ_JBHUMR010000021.1"/>
</dbReference>
<evidence type="ECO:0000313" key="2">
    <source>
        <dbReference type="Proteomes" id="UP001597458"/>
    </source>
</evidence>